<dbReference type="EMBL" id="JADFTS010000002">
    <property type="protein sequence ID" value="KAF9620190.1"/>
    <property type="molecule type" value="Genomic_DNA"/>
</dbReference>
<organism evidence="1 2">
    <name type="scientific">Coptis chinensis</name>
    <dbReference type="NCBI Taxonomy" id="261450"/>
    <lineage>
        <taxon>Eukaryota</taxon>
        <taxon>Viridiplantae</taxon>
        <taxon>Streptophyta</taxon>
        <taxon>Embryophyta</taxon>
        <taxon>Tracheophyta</taxon>
        <taxon>Spermatophyta</taxon>
        <taxon>Magnoliopsida</taxon>
        <taxon>Ranunculales</taxon>
        <taxon>Ranunculaceae</taxon>
        <taxon>Coptidoideae</taxon>
        <taxon>Coptis</taxon>
    </lineage>
</organism>
<evidence type="ECO:0000313" key="1">
    <source>
        <dbReference type="EMBL" id="KAF9620190.1"/>
    </source>
</evidence>
<keyword evidence="2" id="KW-1185">Reference proteome</keyword>
<accession>A0A835ILT6</accession>
<reference evidence="1 2" key="1">
    <citation type="submission" date="2020-10" db="EMBL/GenBank/DDBJ databases">
        <title>The Coptis chinensis genome and diversification of protoberbering-type alkaloids.</title>
        <authorList>
            <person name="Wang B."/>
            <person name="Shu S."/>
            <person name="Song C."/>
            <person name="Liu Y."/>
        </authorList>
    </citation>
    <scope>NUCLEOTIDE SEQUENCE [LARGE SCALE GENOMIC DNA]</scope>
    <source>
        <strain evidence="1">HL-2020</strain>
        <tissue evidence="1">Leaf</tissue>
    </source>
</reference>
<name>A0A835ILT6_9MAGN</name>
<dbReference type="OrthoDB" id="1743354at2759"/>
<evidence type="ECO:0000313" key="2">
    <source>
        <dbReference type="Proteomes" id="UP000631114"/>
    </source>
</evidence>
<sequence length="48" mass="5892">MTGRKTRKSDRFWLYIREDLRFATLATRMEQYIQGQSRDLVDQAYTKF</sequence>
<comment type="caution">
    <text evidence="1">The sequence shown here is derived from an EMBL/GenBank/DDBJ whole genome shotgun (WGS) entry which is preliminary data.</text>
</comment>
<dbReference type="Proteomes" id="UP000631114">
    <property type="component" value="Unassembled WGS sequence"/>
</dbReference>
<proteinExistence type="predicted"/>
<gene>
    <name evidence="1" type="ORF">IFM89_010925</name>
</gene>
<dbReference type="AlphaFoldDB" id="A0A835ILT6"/>
<protein>
    <submittedName>
        <fullName evidence="1">Uncharacterized protein</fullName>
    </submittedName>
</protein>
<feature type="non-terminal residue" evidence="1">
    <location>
        <position position="1"/>
    </location>
</feature>